<dbReference type="Proteomes" id="UP001596086">
    <property type="component" value="Unassembled WGS sequence"/>
</dbReference>
<dbReference type="NCBIfam" id="TIGR03696">
    <property type="entry name" value="Rhs_assc_core"/>
    <property type="match status" value="1"/>
</dbReference>
<dbReference type="InterPro" id="IPR018712">
    <property type="entry name" value="Tle1-like_cat"/>
</dbReference>
<dbReference type="InterPro" id="IPR050708">
    <property type="entry name" value="T6SS_VgrG/RHS"/>
</dbReference>
<dbReference type="InterPro" id="IPR022385">
    <property type="entry name" value="Rhs_assc_core"/>
</dbReference>
<dbReference type="PANTHER" id="PTHR32305">
    <property type="match status" value="1"/>
</dbReference>
<gene>
    <name evidence="2" type="ORF">ACFPO9_23700</name>
</gene>
<evidence type="ECO:0000313" key="2">
    <source>
        <dbReference type="EMBL" id="MFC5551532.1"/>
    </source>
</evidence>
<organism evidence="2 3">
    <name type="scientific">Massilia aerilata</name>
    <dbReference type="NCBI Taxonomy" id="453817"/>
    <lineage>
        <taxon>Bacteria</taxon>
        <taxon>Pseudomonadati</taxon>
        <taxon>Pseudomonadota</taxon>
        <taxon>Betaproteobacteria</taxon>
        <taxon>Burkholderiales</taxon>
        <taxon>Oxalobacteraceae</taxon>
        <taxon>Telluria group</taxon>
        <taxon>Massilia</taxon>
    </lineage>
</organism>
<dbReference type="EMBL" id="JBHSMZ010000024">
    <property type="protein sequence ID" value="MFC5551532.1"/>
    <property type="molecule type" value="Genomic_DNA"/>
</dbReference>
<evidence type="ECO:0000313" key="3">
    <source>
        <dbReference type="Proteomes" id="UP001596086"/>
    </source>
</evidence>
<evidence type="ECO:0000259" key="1">
    <source>
        <dbReference type="Pfam" id="PF09994"/>
    </source>
</evidence>
<dbReference type="InterPro" id="IPR006530">
    <property type="entry name" value="YD"/>
</dbReference>
<proteinExistence type="predicted"/>
<protein>
    <submittedName>
        <fullName evidence="2">Phospholipase effector Tle1 domain-containing protein</fullName>
    </submittedName>
</protein>
<comment type="caution">
    <text evidence="2">The sequence shown here is derived from an EMBL/GenBank/DDBJ whole genome shotgun (WGS) entry which is preliminary data.</text>
</comment>
<feature type="domain" description="T6SS Phospholipase effector Tle1-like catalytic" evidence="1">
    <location>
        <begin position="601"/>
        <end position="705"/>
    </location>
</feature>
<keyword evidence="3" id="KW-1185">Reference proteome</keyword>
<dbReference type="RefSeq" id="WP_379775757.1">
    <property type="nucleotide sequence ID" value="NZ_JBHSMZ010000024.1"/>
</dbReference>
<name>A0ABW0S3Y0_9BURK</name>
<dbReference type="Gene3D" id="2.180.10.10">
    <property type="entry name" value="RHS repeat-associated core"/>
    <property type="match status" value="1"/>
</dbReference>
<dbReference type="PANTHER" id="PTHR32305:SF15">
    <property type="entry name" value="PROTEIN RHSA-RELATED"/>
    <property type="match status" value="1"/>
</dbReference>
<accession>A0ABW0S3Y0</accession>
<sequence length="826" mass="91752">MTTRYRYDAMGRLAGVSLPDGSTLKYRRNAQNQITALERSRACSQWLCWLRPQQTIVQNLERDVVGLKHLTYGNGIEAYYQRSQEGNLARIVYRDPRLPVLHEKSSRMLEAILSINPASEMPAVTADAKRPTLPGALGLLPDPQALLDHRYLWDAQGNLLHTRDRDAASSYAYDTRDRLIAAAAGPIASFSRYHYDGNGNRLLAQEGLADQNDLRGNTVKTSYPQRGNFWQTQTRDASLEDAHYDAEGQPERLGHRSFVWDATGRLLEVREGQQVLARYRYNHRGERIEKTAGASHTYYMYEDRKLVAELDGKGVLRRQYVYLAEQPVAVIDTTIDVTEGATGTASRGFMATIATLWRVWFGVGETTVYLHSNHLGATEMATDARGKPIWQAAYSPFGKLMPTVTQRKPALNVPNFELNLRLPGQYADKETGLHYNDRRYYDPAQGRYLTPDPLGLHGGSNPFIYVNDNPLRYIDPQGLILFAFDGTGNSETPPAADSISNVRKFLSAYDEKVNGPKYYITGIGTTNKDMQYEGSIYNGDGFDQRVALGFSFLNTFIRTVPGNEILDIDVIGFSRGAAEARAWVNQLVSKLKNGAYTFEGTSRCINLRFEGLWDTVPHLGAILNDENKYDFGIPSQVKYAVHAVALNEHRGGTTHFNGRSILNSPSSPNTNNRIEIGFVGSHADIGGGYGTGDLSDAALMWVVQQAKGQGIKFNDKTISNAGWDKITNPILHDKSRNNTHRLGDPPSVDERQFIYGNGKSVNQADAIVGSNNTAWARGFVSYYRTACGKDGNVAVGQVDMAKYSKWLTTQGVSISYTGLSPTPLCN</sequence>
<dbReference type="PRINTS" id="PR00394">
    <property type="entry name" value="RHSPROTEIN"/>
</dbReference>
<reference evidence="3" key="1">
    <citation type="journal article" date="2019" name="Int. J. Syst. Evol. Microbiol.">
        <title>The Global Catalogue of Microorganisms (GCM) 10K type strain sequencing project: providing services to taxonomists for standard genome sequencing and annotation.</title>
        <authorList>
            <consortium name="The Broad Institute Genomics Platform"/>
            <consortium name="The Broad Institute Genome Sequencing Center for Infectious Disease"/>
            <person name="Wu L."/>
            <person name="Ma J."/>
        </authorList>
    </citation>
    <scope>NUCLEOTIDE SEQUENCE [LARGE SCALE GENOMIC DNA]</scope>
    <source>
        <strain evidence="3">CGMCC 4.5798</strain>
    </source>
</reference>
<dbReference type="Pfam" id="PF09994">
    <property type="entry name" value="T6SS_Tle1-like_cat"/>
    <property type="match status" value="2"/>
</dbReference>
<feature type="domain" description="T6SS Phospholipase effector Tle1-like catalytic" evidence="1">
    <location>
        <begin position="481"/>
        <end position="584"/>
    </location>
</feature>
<dbReference type="NCBIfam" id="TIGR01643">
    <property type="entry name" value="YD_repeat_2x"/>
    <property type="match status" value="2"/>
</dbReference>